<evidence type="ECO:0000256" key="7">
    <source>
        <dbReference type="ARBA" id="ARBA00022989"/>
    </source>
</evidence>
<feature type="domain" description="4Fe-4S" evidence="12">
    <location>
        <begin position="194"/>
        <end position="246"/>
    </location>
</feature>
<evidence type="ECO:0000256" key="2">
    <source>
        <dbReference type="ARBA" id="ARBA00006386"/>
    </source>
</evidence>
<evidence type="ECO:0000256" key="11">
    <source>
        <dbReference type="SAM" id="Phobius"/>
    </source>
</evidence>
<dbReference type="EMBL" id="LBFC01000018">
    <property type="protein sequence ID" value="ONN27055.1"/>
    <property type="molecule type" value="Genomic_DNA"/>
</dbReference>
<evidence type="ECO:0000256" key="4">
    <source>
        <dbReference type="ARBA" id="ARBA00022485"/>
    </source>
</evidence>
<evidence type="ECO:0000256" key="10">
    <source>
        <dbReference type="ARBA" id="ARBA00023136"/>
    </source>
</evidence>
<evidence type="ECO:0000256" key="8">
    <source>
        <dbReference type="ARBA" id="ARBA00023004"/>
    </source>
</evidence>
<keyword evidence="10 11" id="KW-0472">Membrane</keyword>
<keyword evidence="14" id="KW-1185">Reference proteome</keyword>
<dbReference type="InterPro" id="IPR005524">
    <property type="entry name" value="DUF318"/>
</dbReference>
<keyword evidence="8" id="KW-0408">Iron</keyword>
<dbReference type="Proteomes" id="UP000242616">
    <property type="component" value="Unassembled WGS sequence"/>
</dbReference>
<evidence type="ECO:0000256" key="5">
    <source>
        <dbReference type="ARBA" id="ARBA00022692"/>
    </source>
</evidence>
<accession>A0ABX3II03</accession>
<keyword evidence="9" id="KW-0411">Iron-sulfur</keyword>
<evidence type="ECO:0000256" key="6">
    <source>
        <dbReference type="ARBA" id="ARBA00022723"/>
    </source>
</evidence>
<comment type="similarity">
    <text evidence="2">Belongs to the UPF0718 family.</text>
</comment>
<feature type="transmembrane region" description="Helical" evidence="11">
    <location>
        <begin position="153"/>
        <end position="176"/>
    </location>
</feature>
<keyword evidence="7 11" id="KW-1133">Transmembrane helix</keyword>
<keyword evidence="3" id="KW-1003">Cell membrane</keyword>
<feature type="transmembrane region" description="Helical" evidence="11">
    <location>
        <begin position="121"/>
        <end position="141"/>
    </location>
</feature>
<comment type="caution">
    <text evidence="13">The sequence shown here is derived from an EMBL/GenBank/DDBJ whole genome shotgun (WGS) entry which is preliminary data.</text>
</comment>
<feature type="transmembrane region" description="Helical" evidence="11">
    <location>
        <begin position="68"/>
        <end position="85"/>
    </location>
</feature>
<evidence type="ECO:0000313" key="13">
    <source>
        <dbReference type="EMBL" id="ONN27055.1"/>
    </source>
</evidence>
<dbReference type="Pfam" id="PF03773">
    <property type="entry name" value="ArsP_1"/>
    <property type="match status" value="1"/>
</dbReference>
<keyword evidence="6" id="KW-0479">Metal-binding</keyword>
<dbReference type="PROSITE" id="PS51656">
    <property type="entry name" value="4FE4S"/>
    <property type="match status" value="1"/>
</dbReference>
<keyword evidence="4" id="KW-0004">4Fe-4S</keyword>
<protein>
    <submittedName>
        <fullName evidence="13">Fe-S cluster protein</fullName>
    </submittedName>
</protein>
<comment type="subcellular location">
    <subcellularLocation>
        <location evidence="1">Cell membrane</location>
        <topology evidence="1">Multi-pass membrane protein</topology>
    </subcellularLocation>
</comment>
<evidence type="ECO:0000256" key="1">
    <source>
        <dbReference type="ARBA" id="ARBA00004651"/>
    </source>
</evidence>
<keyword evidence="5 11" id="KW-0812">Transmembrane</keyword>
<gene>
    <name evidence="13" type="ORF">XJ44_04490</name>
</gene>
<dbReference type="InterPro" id="IPR007202">
    <property type="entry name" value="4Fe-4S_dom"/>
</dbReference>
<name>A0ABX3II03_9BACT</name>
<proteinExistence type="inferred from homology"/>
<dbReference type="Gene3D" id="1.10.15.40">
    <property type="entry name" value="Electron transport complex subunit B, putative Fe-S cluster"/>
    <property type="match status" value="1"/>
</dbReference>
<dbReference type="Pfam" id="PF04060">
    <property type="entry name" value="FeS"/>
    <property type="match status" value="1"/>
</dbReference>
<evidence type="ECO:0000256" key="3">
    <source>
        <dbReference type="ARBA" id="ARBA00022475"/>
    </source>
</evidence>
<sequence>MVKFCCCNINSLRYGGDIVIKLIKNNKLIFISIFLYTIAFFVKPSIFYKGLEMTKGFLIEMLEVMPPILIISSLITVWVPSEIIMKHFGKKSGIKGKLLSIFTGAISAGPIYAAFPIAQALFFKGASIANLVIIISSWAVVKIVMFMVESSFLGLSFALTRYILTIPAILLMGYIMEKLVKREDILNEISNNNYTYKNIKEVLHDLPNMDCGACGYANCKAFAKGVLNKEVTIDDCVIRKNAKKIA</sequence>
<reference evidence="13 14" key="1">
    <citation type="submission" date="2015-06" db="EMBL/GenBank/DDBJ databases">
        <title>Genome sequencing of Thermotogales isolates from hydrothermal vents.</title>
        <authorList>
            <person name="Haverkamp T.H."/>
            <person name="Kublanov I.V."/>
            <person name="Nesbo C.L."/>
        </authorList>
    </citation>
    <scope>NUCLEOTIDE SEQUENCE [LARGE SCALE GENOMIC DNA]</scope>
    <source>
        <strain evidence="14">ik275mar</strain>
    </source>
</reference>
<evidence type="ECO:0000313" key="14">
    <source>
        <dbReference type="Proteomes" id="UP000242616"/>
    </source>
</evidence>
<evidence type="ECO:0000259" key="12">
    <source>
        <dbReference type="PROSITE" id="PS51656"/>
    </source>
</evidence>
<organism evidence="13 14">
    <name type="scientific">Thermosipho affectus</name>
    <dbReference type="NCBI Taxonomy" id="660294"/>
    <lineage>
        <taxon>Bacteria</taxon>
        <taxon>Thermotogati</taxon>
        <taxon>Thermotogota</taxon>
        <taxon>Thermotogae</taxon>
        <taxon>Thermotogales</taxon>
        <taxon>Fervidobacteriaceae</taxon>
        <taxon>Thermosipho</taxon>
    </lineage>
</organism>
<feature type="transmembrane region" description="Helical" evidence="11">
    <location>
        <begin position="28"/>
        <end position="48"/>
    </location>
</feature>
<evidence type="ECO:0000256" key="9">
    <source>
        <dbReference type="ARBA" id="ARBA00023014"/>
    </source>
</evidence>
<feature type="transmembrane region" description="Helical" evidence="11">
    <location>
        <begin position="97"/>
        <end position="115"/>
    </location>
</feature>